<dbReference type="PANTHER" id="PTHR30509:SF9">
    <property type="entry name" value="MULTIDRUG RESISTANCE PROTEIN MDTO"/>
    <property type="match status" value="1"/>
</dbReference>
<feature type="transmembrane region" description="Helical" evidence="7">
    <location>
        <begin position="114"/>
        <end position="131"/>
    </location>
</feature>
<feature type="transmembrane region" description="Helical" evidence="7">
    <location>
        <begin position="60"/>
        <end position="77"/>
    </location>
</feature>
<evidence type="ECO:0000256" key="6">
    <source>
        <dbReference type="ARBA" id="ARBA00043993"/>
    </source>
</evidence>
<feature type="transmembrane region" description="Helical" evidence="7">
    <location>
        <begin position="271"/>
        <end position="287"/>
    </location>
</feature>
<evidence type="ECO:0000256" key="4">
    <source>
        <dbReference type="ARBA" id="ARBA00022989"/>
    </source>
</evidence>
<evidence type="ECO:0000313" key="10">
    <source>
        <dbReference type="Proteomes" id="UP000074561"/>
    </source>
</evidence>
<feature type="transmembrane region" description="Helical" evidence="7">
    <location>
        <begin position="137"/>
        <end position="160"/>
    </location>
</feature>
<gene>
    <name evidence="9" type="ORF">CPter91_2727</name>
</gene>
<feature type="domain" description="Integral membrane bound transporter" evidence="8">
    <location>
        <begin position="210"/>
        <end position="334"/>
    </location>
</feature>
<reference evidence="9 10" key="1">
    <citation type="submission" date="2015-11" db="EMBL/GenBank/DDBJ databases">
        <title>Exploring the genomic traits of fungus-feeding bacterial genus Collimonas.</title>
        <authorList>
            <person name="Song C."/>
            <person name="Schmidt R."/>
            <person name="de Jager V."/>
            <person name="Krzyzanowska D."/>
            <person name="Jongedijk E."/>
            <person name="Cankar K."/>
            <person name="Beekwilder J."/>
            <person name="van Veen A."/>
            <person name="de Boer W."/>
            <person name="van Veen J.A."/>
            <person name="Garbeva P."/>
        </authorList>
    </citation>
    <scope>NUCLEOTIDE SEQUENCE [LARGE SCALE GENOMIC DNA]</scope>
    <source>
        <strain evidence="9 10">Ter91</strain>
    </source>
</reference>
<keyword evidence="2" id="KW-1003">Cell membrane</keyword>
<dbReference type="EMBL" id="CP013234">
    <property type="protein sequence ID" value="AMP05075.1"/>
    <property type="molecule type" value="Genomic_DNA"/>
</dbReference>
<feature type="transmembrane region" description="Helical" evidence="7">
    <location>
        <begin position="83"/>
        <end position="102"/>
    </location>
</feature>
<keyword evidence="4 7" id="KW-1133">Transmembrane helix</keyword>
<comment type="similarity">
    <text evidence="6">Belongs to the YccS/YhfK family.</text>
</comment>
<evidence type="ECO:0000256" key="3">
    <source>
        <dbReference type="ARBA" id="ARBA00022692"/>
    </source>
</evidence>
<dbReference type="PANTHER" id="PTHR30509">
    <property type="entry name" value="P-HYDROXYBENZOIC ACID EFFLUX PUMP SUBUNIT-RELATED"/>
    <property type="match status" value="1"/>
</dbReference>
<dbReference type="PATRIC" id="fig|279113.9.peg.2691"/>
<dbReference type="KEGG" id="cpra:CPter91_2727"/>
<organism evidence="9 10">
    <name type="scientific">Collimonas pratensis</name>
    <dbReference type="NCBI Taxonomy" id="279113"/>
    <lineage>
        <taxon>Bacteria</taxon>
        <taxon>Pseudomonadati</taxon>
        <taxon>Pseudomonadota</taxon>
        <taxon>Betaproteobacteria</taxon>
        <taxon>Burkholderiales</taxon>
        <taxon>Oxalobacteraceae</taxon>
        <taxon>Collimonas</taxon>
    </lineage>
</organism>
<accession>A0A127Q5I7</accession>
<keyword evidence="5 7" id="KW-0472">Membrane</keyword>
<evidence type="ECO:0000256" key="2">
    <source>
        <dbReference type="ARBA" id="ARBA00022475"/>
    </source>
</evidence>
<evidence type="ECO:0000256" key="5">
    <source>
        <dbReference type="ARBA" id="ARBA00023136"/>
    </source>
</evidence>
<dbReference type="Pfam" id="PF13515">
    <property type="entry name" value="FUSC_2"/>
    <property type="match status" value="1"/>
</dbReference>
<dbReference type="GO" id="GO:0005886">
    <property type="term" value="C:plasma membrane"/>
    <property type="evidence" value="ECO:0007669"/>
    <property type="project" value="UniProtKB-SubCell"/>
</dbReference>
<keyword evidence="3 7" id="KW-0812">Transmembrane</keyword>
<feature type="transmembrane region" description="Helical" evidence="7">
    <location>
        <begin position="322"/>
        <end position="342"/>
    </location>
</feature>
<sequence length="461" mass="49181">MHLRKSLFHALREAAVTMLAAIATMLCALAIDPEPGPAVLAVVLCISLSRSQLDRDRRGRIEAAMVLPAVALVAVGVGTLLRAAPWLGALVFIAGMFLSIWLRRFGPMARRAGSLIALPFVALLSTPYIPTTRLSPALAALMPVLIALLALLWVGVLHALARRLRFLVPAPTPEPPLPAQLPAPAPASSLRPIASTRMAIQMAVALAASFVIGYAFFAERWSWIVLTAFIVNSGNRGRLDVAYKSVLRVLGAAAGTIIALSFSIHGGSHDQATAVLILGAIFLGIWLRPLGYAWWALFVTIALALLQGFTGSPAAHMLWPRLAEILIGAAIGVASAWLVLPVRSTATLRRRLADALAALSEALDPATAVRTSDNFLAALASVEQMRPAFSASRLVTRRFRSTQPADWVDTLVACRDLAIALIDKGEAPGSVRRAVGAARKSLREPQDILPALQNLHRSMSE</sequence>
<dbReference type="AlphaFoldDB" id="A0A127Q5I7"/>
<evidence type="ECO:0000256" key="7">
    <source>
        <dbReference type="SAM" id="Phobius"/>
    </source>
</evidence>
<dbReference type="InterPro" id="IPR049453">
    <property type="entry name" value="Memb_transporter_dom"/>
</dbReference>
<feature type="transmembrane region" description="Helical" evidence="7">
    <location>
        <begin position="246"/>
        <end position="265"/>
    </location>
</feature>
<evidence type="ECO:0000259" key="8">
    <source>
        <dbReference type="Pfam" id="PF13515"/>
    </source>
</evidence>
<comment type="subcellular location">
    <subcellularLocation>
        <location evidence="1">Cell membrane</location>
        <topology evidence="1">Multi-pass membrane protein</topology>
    </subcellularLocation>
</comment>
<dbReference type="Proteomes" id="UP000074561">
    <property type="component" value="Chromosome"/>
</dbReference>
<name>A0A127Q5I7_9BURK</name>
<proteinExistence type="inferred from homology"/>
<dbReference type="RefSeq" id="WP_167595162.1">
    <property type="nucleotide sequence ID" value="NZ_CP013234.1"/>
</dbReference>
<evidence type="ECO:0000256" key="1">
    <source>
        <dbReference type="ARBA" id="ARBA00004651"/>
    </source>
</evidence>
<feature type="transmembrane region" description="Helical" evidence="7">
    <location>
        <begin position="198"/>
        <end position="217"/>
    </location>
</feature>
<evidence type="ECO:0000313" key="9">
    <source>
        <dbReference type="EMBL" id="AMP05075.1"/>
    </source>
</evidence>
<protein>
    <submittedName>
        <fullName evidence="9">Fusaric acid resistance-like family protein</fullName>
    </submittedName>
</protein>
<dbReference type="STRING" id="279113.CPter91_2727"/>